<feature type="domain" description="ABC transporter" evidence="10">
    <location>
        <begin position="12"/>
        <end position="249"/>
    </location>
</feature>
<evidence type="ECO:0000313" key="11">
    <source>
        <dbReference type="EMBL" id="KXK66508.1"/>
    </source>
</evidence>
<dbReference type="NCBIfam" id="NF010069">
    <property type="entry name" value="PRK13549.1"/>
    <property type="match status" value="1"/>
</dbReference>
<evidence type="ECO:0000256" key="5">
    <source>
        <dbReference type="ARBA" id="ARBA00022737"/>
    </source>
</evidence>
<evidence type="ECO:0000259" key="10">
    <source>
        <dbReference type="PROSITE" id="PS50893"/>
    </source>
</evidence>
<dbReference type="PROSITE" id="PS50893">
    <property type="entry name" value="ABC_TRANSPORTER_2"/>
    <property type="match status" value="2"/>
</dbReference>
<evidence type="ECO:0000256" key="3">
    <source>
        <dbReference type="ARBA" id="ARBA00022475"/>
    </source>
</evidence>
<name>A0A136Q756_9FIRM</name>
<keyword evidence="8" id="KW-1278">Translocase</keyword>
<proteinExistence type="predicted"/>
<keyword evidence="6" id="KW-0547">Nucleotide-binding</keyword>
<evidence type="ECO:0000256" key="7">
    <source>
        <dbReference type="ARBA" id="ARBA00022840"/>
    </source>
</evidence>
<feature type="domain" description="ABC transporter" evidence="10">
    <location>
        <begin position="268"/>
        <end position="511"/>
    </location>
</feature>
<keyword evidence="3" id="KW-1003">Cell membrane</keyword>
<dbReference type="PANTHER" id="PTHR43790">
    <property type="entry name" value="CARBOHYDRATE TRANSPORT ATP-BINDING PROTEIN MG119-RELATED"/>
    <property type="match status" value="1"/>
</dbReference>
<evidence type="ECO:0000256" key="2">
    <source>
        <dbReference type="ARBA" id="ARBA00022448"/>
    </source>
</evidence>
<dbReference type="AlphaFoldDB" id="A0A136Q756"/>
<dbReference type="Pfam" id="PF00005">
    <property type="entry name" value="ABC_tran"/>
    <property type="match status" value="2"/>
</dbReference>
<evidence type="ECO:0000256" key="9">
    <source>
        <dbReference type="ARBA" id="ARBA00023136"/>
    </source>
</evidence>
<keyword evidence="9" id="KW-0472">Membrane</keyword>
<keyword evidence="4" id="KW-0762">Sugar transport</keyword>
<accession>A0A136Q756</accession>
<dbReference type="CDD" id="cd03215">
    <property type="entry name" value="ABC_Carb_Monos_II"/>
    <property type="match status" value="1"/>
</dbReference>
<gene>
    <name evidence="11" type="ORF">HMPREF3293_00551</name>
</gene>
<protein>
    <submittedName>
        <fullName evidence="11">Putative sugar ABC transporter, ATP binding protein</fullName>
    </submittedName>
</protein>
<keyword evidence="7" id="KW-0067">ATP-binding</keyword>
<evidence type="ECO:0000256" key="8">
    <source>
        <dbReference type="ARBA" id="ARBA00022967"/>
    </source>
</evidence>
<dbReference type="FunFam" id="3.40.50.300:FF:000127">
    <property type="entry name" value="Ribose import ATP-binding protein RbsA"/>
    <property type="match status" value="1"/>
</dbReference>
<dbReference type="GO" id="GO:0016887">
    <property type="term" value="F:ATP hydrolysis activity"/>
    <property type="evidence" value="ECO:0007669"/>
    <property type="project" value="InterPro"/>
</dbReference>
<dbReference type="PROSITE" id="PS00211">
    <property type="entry name" value="ABC_TRANSPORTER_1"/>
    <property type="match status" value="1"/>
</dbReference>
<dbReference type="STRING" id="626937.HMPREF3293_00551"/>
<dbReference type="InterPro" id="IPR003593">
    <property type="entry name" value="AAA+_ATPase"/>
</dbReference>
<evidence type="ECO:0000256" key="4">
    <source>
        <dbReference type="ARBA" id="ARBA00022597"/>
    </source>
</evidence>
<evidence type="ECO:0000256" key="6">
    <source>
        <dbReference type="ARBA" id="ARBA00022741"/>
    </source>
</evidence>
<keyword evidence="12" id="KW-1185">Reference proteome</keyword>
<keyword evidence="5" id="KW-0677">Repeat</keyword>
<evidence type="ECO:0000256" key="1">
    <source>
        <dbReference type="ARBA" id="ARBA00004202"/>
    </source>
</evidence>
<dbReference type="InterPro" id="IPR050107">
    <property type="entry name" value="ABC_carbohydrate_import_ATPase"/>
</dbReference>
<dbReference type="CDD" id="cd03216">
    <property type="entry name" value="ABC_Carb_Monos_I"/>
    <property type="match status" value="1"/>
</dbReference>
<dbReference type="PATRIC" id="fig|626937.4.peg.542"/>
<dbReference type="Gene3D" id="3.40.50.300">
    <property type="entry name" value="P-loop containing nucleotide triphosphate hydrolases"/>
    <property type="match status" value="2"/>
</dbReference>
<dbReference type="SUPFAM" id="SSF52540">
    <property type="entry name" value="P-loop containing nucleoside triphosphate hydrolases"/>
    <property type="match status" value="2"/>
</dbReference>
<organism evidence="11 12">
    <name type="scientific">Christensenella minuta</name>
    <dbReference type="NCBI Taxonomy" id="626937"/>
    <lineage>
        <taxon>Bacteria</taxon>
        <taxon>Bacillati</taxon>
        <taxon>Bacillota</taxon>
        <taxon>Clostridia</taxon>
        <taxon>Christensenellales</taxon>
        <taxon>Christensenellaceae</taxon>
        <taxon>Christensenella</taxon>
    </lineage>
</organism>
<comment type="caution">
    <text evidence="11">The sequence shown here is derived from an EMBL/GenBank/DDBJ whole genome shotgun (WGS) entry which is preliminary data.</text>
</comment>
<dbReference type="InterPro" id="IPR027417">
    <property type="entry name" value="P-loop_NTPase"/>
</dbReference>
<dbReference type="PANTHER" id="PTHR43790:SF1">
    <property type="entry name" value="XYLOSE IMPORT ATP-BINDING PROTEIN XYLG"/>
    <property type="match status" value="1"/>
</dbReference>
<dbReference type="GO" id="GO:0005886">
    <property type="term" value="C:plasma membrane"/>
    <property type="evidence" value="ECO:0007669"/>
    <property type="project" value="UniProtKB-SubCell"/>
</dbReference>
<evidence type="ECO:0000313" key="12">
    <source>
        <dbReference type="Proteomes" id="UP000070366"/>
    </source>
</evidence>
<keyword evidence="2" id="KW-0813">Transport</keyword>
<sequence length="513" mass="56676">MKGRVAMSDNILEMRDITKSFSGIKALADVNFTIKRGEIHALCGENGAGKSTLMKVLSGVWPCGSYEGKIILNGKECEFHNVRESEQAGIAIIYQELALVSEMDAGENVFLNAWHMKNGLIDFPSIYYHTKQICRELKMNIDPTRKVREFGVGVQQLIEIAKALAKKADILVLDEPTASLTESEVEVLMEFLKELKGKGVTCIYISHKLDEVLNVSDNVTVLRDGKTVGTYPTAELDESFLIRQMVGRELSDRFPYKPRALGETIFEVEQYSVAKEGEKNKKMLDGISFSIRAGEIVGIAGLMGSGRTELALSLFGFLNGKKSGTVRLRGKETHIASPSDAIGQGLGMVSEDRKRLGLFLDQSVVKNIVAASLPKISRRGVIDENEQIYLAKKYEEELKIKTPSLQADVKSLSGGNQQKVVLAKWLMTEPDVLFLDEPTRGIDVGAKYEIYNIMMDLAKKGVAIIMISSELPEVLGMSDRIIVMHEGKITGELSHDEANQEKIMHLATGGKKQ</sequence>
<reference evidence="11 12" key="1">
    <citation type="submission" date="2016-02" db="EMBL/GenBank/DDBJ databases">
        <authorList>
            <person name="Wen L."/>
            <person name="He K."/>
            <person name="Yang H."/>
        </authorList>
    </citation>
    <scope>NUCLEOTIDE SEQUENCE [LARGE SCALE GENOMIC DNA]</scope>
    <source>
        <strain evidence="11 12">DSM 22607</strain>
    </source>
</reference>
<dbReference type="InterPro" id="IPR003439">
    <property type="entry name" value="ABC_transporter-like_ATP-bd"/>
</dbReference>
<comment type="subcellular location">
    <subcellularLocation>
        <location evidence="1">Cell membrane</location>
        <topology evidence="1">Peripheral membrane protein</topology>
    </subcellularLocation>
</comment>
<dbReference type="Proteomes" id="UP000070366">
    <property type="component" value="Unassembled WGS sequence"/>
</dbReference>
<dbReference type="GO" id="GO:0005524">
    <property type="term" value="F:ATP binding"/>
    <property type="evidence" value="ECO:0007669"/>
    <property type="project" value="UniProtKB-KW"/>
</dbReference>
<dbReference type="SMART" id="SM00382">
    <property type="entry name" value="AAA"/>
    <property type="match status" value="2"/>
</dbReference>
<dbReference type="InterPro" id="IPR017871">
    <property type="entry name" value="ABC_transporter-like_CS"/>
</dbReference>
<dbReference type="EMBL" id="LSZW01000040">
    <property type="protein sequence ID" value="KXK66508.1"/>
    <property type="molecule type" value="Genomic_DNA"/>
</dbReference>